<reference evidence="1 2" key="1">
    <citation type="journal article" date="2010" name="BMC Genomics">
        <title>The complete genome of Zunongwangia profunda SM-A87 reveals its adaptation to the deep-sea environment and ecological role in sedimentary organic nitrogen degradation.</title>
        <authorList>
            <person name="Qin Q.L."/>
            <person name="Zhang X.Y."/>
            <person name="Wang X.M."/>
            <person name="Liu G.M."/>
            <person name="Chen X.L."/>
            <person name="Xie B.B."/>
            <person name="Dang H.Y."/>
            <person name="Zhou B.C."/>
            <person name="Yu J."/>
            <person name="Zhang Y.Z."/>
        </authorList>
    </citation>
    <scope>NUCLEOTIDE SEQUENCE [LARGE SCALE GENOMIC DNA]</scope>
    <source>
        <strain evidence="2">DSM 18752 / CCTCC AB 206139 / SM-A87</strain>
    </source>
</reference>
<sequence>MACDESKINHFCSLLAIYKHVVSNMRKTLSILISLLILSCDKSENKTIDYGAFEITVPKSWSEYKIKGIDSYVSGLITDKNDTLIFDLGWYSPDLTKNPEVLVFEQSEYAEFSDKQKKQLENVKHLVIEDFLTAEYDAKDYFKYEYELDSIDCFIAKFIKPKNKGYGVSGIYIDSLKGGGPNSNKTSLSFYGNNLSDSTQTEFFKALKSIKLTEYCE</sequence>
<accession>D5BJH1</accession>
<dbReference type="KEGG" id="zpr:ZPR_1301"/>
<proteinExistence type="predicted"/>
<gene>
    <name evidence="1" type="ordered locus">ZPR_1301</name>
</gene>
<dbReference type="AlphaFoldDB" id="D5BJH1"/>
<evidence type="ECO:0000313" key="1">
    <source>
        <dbReference type="EMBL" id="ADF51637.1"/>
    </source>
</evidence>
<keyword evidence="2" id="KW-1185">Reference proteome</keyword>
<evidence type="ECO:0000313" key="2">
    <source>
        <dbReference type="Proteomes" id="UP000001654"/>
    </source>
</evidence>
<dbReference type="HOGENOM" id="CLU_1459854_0_0_10"/>
<name>D5BJH1_ZUNPS</name>
<dbReference type="EMBL" id="CP001650">
    <property type="protein sequence ID" value="ADF51637.1"/>
    <property type="molecule type" value="Genomic_DNA"/>
</dbReference>
<protein>
    <submittedName>
        <fullName evidence="1">Uncharacterized protein</fullName>
    </submittedName>
</protein>
<dbReference type="eggNOG" id="ENOG502ZIRI">
    <property type="taxonomic scope" value="Bacteria"/>
</dbReference>
<organism evidence="1 2">
    <name type="scientific">Zunongwangia profunda (strain DSM 18752 / CCTCC AB 206139 / SM-A87)</name>
    <name type="common">Wangia profunda</name>
    <dbReference type="NCBI Taxonomy" id="655815"/>
    <lineage>
        <taxon>Bacteria</taxon>
        <taxon>Pseudomonadati</taxon>
        <taxon>Bacteroidota</taxon>
        <taxon>Flavobacteriia</taxon>
        <taxon>Flavobacteriales</taxon>
        <taxon>Flavobacteriaceae</taxon>
        <taxon>Zunongwangia</taxon>
    </lineage>
</organism>
<dbReference type="STRING" id="655815.ZPR_1301"/>
<dbReference type="Proteomes" id="UP000001654">
    <property type="component" value="Chromosome"/>
</dbReference>